<evidence type="ECO:0000256" key="2">
    <source>
        <dbReference type="ARBA" id="ARBA00022833"/>
    </source>
</evidence>
<dbReference type="GO" id="GO:0007266">
    <property type="term" value="P:Rho protein signal transduction"/>
    <property type="evidence" value="ECO:0007669"/>
    <property type="project" value="TreeGrafter"/>
</dbReference>
<gene>
    <name evidence="7" type="ORF">PYX00_006658</name>
</gene>
<comment type="caution">
    <text evidence="7">The sequence shown here is derived from an EMBL/GenBank/DDBJ whole genome shotgun (WGS) entry which is preliminary data.</text>
</comment>
<accession>A0AAW2HVV6</accession>
<evidence type="ECO:0008006" key="8">
    <source>
        <dbReference type="Google" id="ProtNLM"/>
    </source>
</evidence>
<feature type="domain" description="Rho-GAP" evidence="6">
    <location>
        <begin position="357"/>
        <end position="546"/>
    </location>
</feature>
<evidence type="ECO:0000313" key="7">
    <source>
        <dbReference type="EMBL" id="KAL0274175.1"/>
    </source>
</evidence>
<dbReference type="PROSITE" id="PS50238">
    <property type="entry name" value="RHOGAP"/>
    <property type="match status" value="1"/>
</dbReference>
<dbReference type="SMART" id="SM00324">
    <property type="entry name" value="RhoGAP"/>
    <property type="match status" value="1"/>
</dbReference>
<dbReference type="PROSITE" id="PS50081">
    <property type="entry name" value="ZF_DAG_PE_2"/>
    <property type="match status" value="1"/>
</dbReference>
<dbReference type="PANTHER" id="PTHR46199:SF3">
    <property type="entry name" value="RAC GTPASE-ACTIVATING PROTEIN 1"/>
    <property type="match status" value="1"/>
</dbReference>
<organism evidence="7">
    <name type="scientific">Menopon gallinae</name>
    <name type="common">poultry shaft louse</name>
    <dbReference type="NCBI Taxonomy" id="328185"/>
    <lineage>
        <taxon>Eukaryota</taxon>
        <taxon>Metazoa</taxon>
        <taxon>Ecdysozoa</taxon>
        <taxon>Arthropoda</taxon>
        <taxon>Hexapoda</taxon>
        <taxon>Insecta</taxon>
        <taxon>Pterygota</taxon>
        <taxon>Neoptera</taxon>
        <taxon>Paraneoptera</taxon>
        <taxon>Psocodea</taxon>
        <taxon>Troctomorpha</taxon>
        <taxon>Phthiraptera</taxon>
        <taxon>Amblycera</taxon>
        <taxon>Menoponidae</taxon>
        <taxon>Menopon</taxon>
    </lineage>
</organism>
<dbReference type="InterPro" id="IPR046349">
    <property type="entry name" value="C1-like_sf"/>
</dbReference>
<dbReference type="CDD" id="cd20821">
    <property type="entry name" value="C1_MgcRacGAP"/>
    <property type="match status" value="1"/>
</dbReference>
<feature type="coiled-coil region" evidence="3">
    <location>
        <begin position="51"/>
        <end position="106"/>
    </location>
</feature>
<dbReference type="GO" id="GO:0032154">
    <property type="term" value="C:cleavage furrow"/>
    <property type="evidence" value="ECO:0007669"/>
    <property type="project" value="TreeGrafter"/>
</dbReference>
<dbReference type="PROSITE" id="PS00479">
    <property type="entry name" value="ZF_DAG_PE_1"/>
    <property type="match status" value="1"/>
</dbReference>
<evidence type="ECO:0000256" key="3">
    <source>
        <dbReference type="SAM" id="Coils"/>
    </source>
</evidence>
<dbReference type="GO" id="GO:0097149">
    <property type="term" value="C:centralspindlin complex"/>
    <property type="evidence" value="ECO:0007669"/>
    <property type="project" value="TreeGrafter"/>
</dbReference>
<proteinExistence type="predicted"/>
<evidence type="ECO:0000256" key="4">
    <source>
        <dbReference type="SAM" id="MobiDB-lite"/>
    </source>
</evidence>
<dbReference type="InterPro" id="IPR000198">
    <property type="entry name" value="RhoGAP_dom"/>
</dbReference>
<sequence>MCSEKTLSSMLDDYQRLVNTVLENDCTSEFLMFLTYHDQMKMRWKESVSECKRLKLELDSSNLKISELEKKLNRARVLLDMEKKQRVRAEAKRDELMQQVIQIEDILSCVRKAGDKLANETREKLDRFLSTTHTKLRASGDFKGIRLDTIDEINSTGSLLSDLSFSRSEDFDMNASLSEMGVFQKPRPSVSPHKDEINTKKRRSSGTRGRAEKIQKCSAEHLVATTTVTVPKVGPAVAFSKIETFPERNEMSLKPSAPPETSSETDSEISEAVQQIPQTPIPNVYSSNKLFTRSHCFRNKTLLKPSEDCAVCLKKITFSNKISFCADCRVVAHPECRDKIPLPCITVVDTPRGATFTTLSDYCSRDSPMVPPLIVRCVIEVEARGLNEVGIYRVPGAERDVKALKERFLRGKGVCSLSGYDIHVICGTIKDFLRSLNEPLVTYALWSEFIRAIEHPSRSDKFYALYQAIAQLPQPNRDTLAFMMQHLQRVAQSPVCKMPTKNLAKVFGPTIVGYSSMELGRNDMYAETSQQTQVIECLLELPNEYWQNFINVEQTEQLATPLRTDTFAKRTRGKNRKIFSTPPAK</sequence>
<dbReference type="Pfam" id="PF00620">
    <property type="entry name" value="RhoGAP"/>
    <property type="match status" value="1"/>
</dbReference>
<dbReference type="GO" id="GO:0051256">
    <property type="term" value="P:mitotic spindle midzone assembly"/>
    <property type="evidence" value="ECO:0007669"/>
    <property type="project" value="TreeGrafter"/>
</dbReference>
<dbReference type="GO" id="GO:0000281">
    <property type="term" value="P:mitotic cytokinesis"/>
    <property type="evidence" value="ECO:0007669"/>
    <property type="project" value="TreeGrafter"/>
</dbReference>
<evidence type="ECO:0000259" key="6">
    <source>
        <dbReference type="PROSITE" id="PS50238"/>
    </source>
</evidence>
<evidence type="ECO:0000256" key="1">
    <source>
        <dbReference type="ARBA" id="ARBA00022723"/>
    </source>
</evidence>
<keyword evidence="2" id="KW-0862">Zinc</keyword>
<protein>
    <recommendedName>
        <fullName evidence="8">Rac GTPase-activating protein 1</fullName>
    </recommendedName>
</protein>
<dbReference type="Gene3D" id="3.30.60.20">
    <property type="match status" value="1"/>
</dbReference>
<dbReference type="EMBL" id="JARGDH010000003">
    <property type="protein sequence ID" value="KAL0274175.1"/>
    <property type="molecule type" value="Genomic_DNA"/>
</dbReference>
<name>A0AAW2HVV6_9NEOP</name>
<dbReference type="AlphaFoldDB" id="A0AAW2HVV6"/>
<dbReference type="GO" id="GO:0046872">
    <property type="term" value="F:metal ion binding"/>
    <property type="evidence" value="ECO:0007669"/>
    <property type="project" value="UniProtKB-KW"/>
</dbReference>
<feature type="domain" description="Phorbol-ester/DAG-type" evidence="5">
    <location>
        <begin position="294"/>
        <end position="344"/>
    </location>
</feature>
<dbReference type="InterPro" id="IPR008936">
    <property type="entry name" value="Rho_GTPase_activation_prot"/>
</dbReference>
<dbReference type="CDD" id="cd04382">
    <property type="entry name" value="RhoGAP_MgcRacGAP"/>
    <property type="match status" value="1"/>
</dbReference>
<feature type="region of interest" description="Disordered" evidence="4">
    <location>
        <begin position="183"/>
        <end position="214"/>
    </location>
</feature>
<dbReference type="SMART" id="SM00109">
    <property type="entry name" value="C1"/>
    <property type="match status" value="1"/>
</dbReference>
<dbReference type="SUPFAM" id="SSF57889">
    <property type="entry name" value="Cysteine-rich domain"/>
    <property type="match status" value="1"/>
</dbReference>
<evidence type="ECO:0000259" key="5">
    <source>
        <dbReference type="PROSITE" id="PS50081"/>
    </source>
</evidence>
<dbReference type="GO" id="GO:0005096">
    <property type="term" value="F:GTPase activator activity"/>
    <property type="evidence" value="ECO:0007669"/>
    <property type="project" value="TreeGrafter"/>
</dbReference>
<dbReference type="PANTHER" id="PTHR46199">
    <property type="entry name" value="RAC GTPASE-ACTIVATING PROTEIN 1"/>
    <property type="match status" value="1"/>
</dbReference>
<dbReference type="GO" id="GO:0051233">
    <property type="term" value="C:spindle midzone"/>
    <property type="evidence" value="ECO:0007669"/>
    <property type="project" value="TreeGrafter"/>
</dbReference>
<dbReference type="GO" id="GO:0030496">
    <property type="term" value="C:midbody"/>
    <property type="evidence" value="ECO:0007669"/>
    <property type="project" value="TreeGrafter"/>
</dbReference>
<dbReference type="GO" id="GO:0005634">
    <property type="term" value="C:nucleus"/>
    <property type="evidence" value="ECO:0007669"/>
    <property type="project" value="TreeGrafter"/>
</dbReference>
<dbReference type="SUPFAM" id="SSF48350">
    <property type="entry name" value="GTPase activation domain, GAP"/>
    <property type="match status" value="1"/>
</dbReference>
<dbReference type="InterPro" id="IPR002219">
    <property type="entry name" value="PKC_DAG/PE"/>
</dbReference>
<dbReference type="Gene3D" id="1.10.555.10">
    <property type="entry name" value="Rho GTPase activation protein"/>
    <property type="match status" value="1"/>
</dbReference>
<keyword evidence="1" id="KW-0479">Metal-binding</keyword>
<reference evidence="7" key="1">
    <citation type="journal article" date="2024" name="Gigascience">
        <title>Chromosome-level genome of the poultry shaft louse Menopon gallinae provides insight into the host-switching and adaptive evolution of parasitic lice.</title>
        <authorList>
            <person name="Xu Y."/>
            <person name="Ma L."/>
            <person name="Liu S."/>
            <person name="Liang Y."/>
            <person name="Liu Q."/>
            <person name="He Z."/>
            <person name="Tian L."/>
            <person name="Duan Y."/>
            <person name="Cai W."/>
            <person name="Li H."/>
            <person name="Song F."/>
        </authorList>
    </citation>
    <scope>NUCLEOTIDE SEQUENCE</scope>
    <source>
        <strain evidence="7">Cailab_2023a</strain>
    </source>
</reference>
<keyword evidence="3" id="KW-0175">Coiled coil</keyword>